<dbReference type="InParanoid" id="A0A1X7SUH8"/>
<dbReference type="SUPFAM" id="SSF56281">
    <property type="entry name" value="Metallo-hydrolase/oxidoreductase"/>
    <property type="match status" value="2"/>
</dbReference>
<reference evidence="2" key="1">
    <citation type="submission" date="2017-05" db="UniProtKB">
        <authorList>
            <consortium name="EnsemblMetazoa"/>
        </authorList>
    </citation>
    <scope>IDENTIFICATION</scope>
</reference>
<evidence type="ECO:0000313" key="2">
    <source>
        <dbReference type="EnsemblMetazoa" id="Aqu2.1.05751_001"/>
    </source>
</evidence>
<evidence type="ECO:0008006" key="3">
    <source>
        <dbReference type="Google" id="ProtNLM"/>
    </source>
</evidence>
<evidence type="ECO:0000256" key="1">
    <source>
        <dbReference type="SAM" id="SignalP"/>
    </source>
</evidence>
<dbReference type="OrthoDB" id="10070994at2759"/>
<organism evidence="2">
    <name type="scientific">Amphimedon queenslandica</name>
    <name type="common">Sponge</name>
    <dbReference type="NCBI Taxonomy" id="400682"/>
    <lineage>
        <taxon>Eukaryota</taxon>
        <taxon>Metazoa</taxon>
        <taxon>Porifera</taxon>
        <taxon>Demospongiae</taxon>
        <taxon>Heteroscleromorpha</taxon>
        <taxon>Haplosclerida</taxon>
        <taxon>Niphatidae</taxon>
        <taxon>Amphimedon</taxon>
    </lineage>
</organism>
<dbReference type="InterPro" id="IPR036866">
    <property type="entry name" value="RibonucZ/Hydroxyglut_hydro"/>
</dbReference>
<dbReference type="PANTHER" id="PTHR30619">
    <property type="entry name" value="DNA INTERNALIZATION/COMPETENCE PROTEIN COMEC/REC2"/>
    <property type="match status" value="1"/>
</dbReference>
<proteinExistence type="predicted"/>
<dbReference type="Gene3D" id="3.60.15.10">
    <property type="entry name" value="Ribonuclease Z/Hydroxyacylglutathione hydrolase-like"/>
    <property type="match status" value="2"/>
</dbReference>
<sequence length="473" mass="52264">MNTIIILSLLLKAAVSIPDADDQLHIYALPVGQGDCTVIQCPTAEGDPDAKGMVSIIDAGSSTDNVGLNAKDIVDFLATATLHLVVITHSDKDHISYLDPILNKHKEYVSVHHPCQWNEYTKYIKSEYADPQQVLDCHNIENCAKKLNLCPNYQPKFGRANSVTLSFVASAVGGCKNNRANNEDSLIAKITYAGRSTLITGDFELDAEPMTDFLEKARVDLKSDIHVYRLSHHGAYNNKANWYKFLNAVGASYVFSSSGFKLPTKAVDNHNYTCFDGNDIDKNKQSSRAIYVTHLFRGEGVMHWFISYYLLRFDIARNGGIGVNFKPLGDTNLPFNEKCGNMKMDTIIILSLLLKAAVSIPDADNQLHIYALPVGQGDCTVIQCPKAKGGPVKGVVSIIDAGASNRRGIDGEGVINFLAGTKLNFAVITHSHRDHFSYMKTILDYYGTSHYKEYGTLKKFTVYHSCDWSQVSC</sequence>
<dbReference type="InterPro" id="IPR052159">
    <property type="entry name" value="Competence_DNA_uptake"/>
</dbReference>
<protein>
    <recommendedName>
        <fullName evidence="3">Metallo-beta-lactamase domain-containing protein</fullName>
    </recommendedName>
</protein>
<dbReference type="AlphaFoldDB" id="A0A1X7SUH8"/>
<feature type="signal peptide" evidence="1">
    <location>
        <begin position="1"/>
        <end position="16"/>
    </location>
</feature>
<keyword evidence="1" id="KW-0732">Signal</keyword>
<dbReference type="EnsemblMetazoa" id="Aqu2.1.05751_001">
    <property type="protein sequence ID" value="Aqu2.1.05751_001"/>
    <property type="gene ID" value="Aqu2.1.05751"/>
</dbReference>
<feature type="chain" id="PRO_5010854464" description="Metallo-beta-lactamase domain-containing protein" evidence="1">
    <location>
        <begin position="17"/>
        <end position="473"/>
    </location>
</feature>
<accession>A0A1X7SUH8</accession>
<dbReference type="PANTHER" id="PTHR30619:SF1">
    <property type="entry name" value="RECOMBINATION PROTEIN 2"/>
    <property type="match status" value="1"/>
</dbReference>
<name>A0A1X7SUH8_AMPQE</name>